<reference evidence="2 3" key="1">
    <citation type="submission" date="2016-01" db="EMBL/GenBank/DDBJ databases">
        <title>Whole genome sequencing of Myroides marinus L41.</title>
        <authorList>
            <person name="Hong K.W."/>
        </authorList>
    </citation>
    <scope>NUCLEOTIDE SEQUENCE [LARGE SCALE GENOMIC DNA]</scope>
    <source>
        <strain evidence="2 3">L41</strain>
    </source>
</reference>
<dbReference type="InterPro" id="IPR007730">
    <property type="entry name" value="SPOR-like_dom"/>
</dbReference>
<evidence type="ECO:0000313" key="2">
    <source>
        <dbReference type="EMBL" id="KZE81287.1"/>
    </source>
</evidence>
<dbReference type="InterPro" id="IPR036680">
    <property type="entry name" value="SPOR-like_sf"/>
</dbReference>
<dbReference type="Gene3D" id="3.30.70.1070">
    <property type="entry name" value="Sporulation related repeat"/>
    <property type="match status" value="1"/>
</dbReference>
<dbReference type="SUPFAM" id="SSF110997">
    <property type="entry name" value="Sporulation related repeat"/>
    <property type="match status" value="1"/>
</dbReference>
<dbReference type="Pfam" id="PF05036">
    <property type="entry name" value="SPOR"/>
    <property type="match status" value="1"/>
</dbReference>
<comment type="caution">
    <text evidence="2">The sequence shown here is derived from an EMBL/GenBank/DDBJ whole genome shotgun (WGS) entry which is preliminary data.</text>
</comment>
<dbReference type="GO" id="GO:0042834">
    <property type="term" value="F:peptidoglycan binding"/>
    <property type="evidence" value="ECO:0007669"/>
    <property type="project" value="InterPro"/>
</dbReference>
<dbReference type="OrthoDB" id="653949at2"/>
<evidence type="ECO:0000259" key="1">
    <source>
        <dbReference type="PROSITE" id="PS51724"/>
    </source>
</evidence>
<dbReference type="InterPro" id="IPR040495">
    <property type="entry name" value="HU-CCDC81_bac_1"/>
</dbReference>
<accession>A0A163Z8W3</accession>
<dbReference type="PROSITE" id="PS51724">
    <property type="entry name" value="SPOR"/>
    <property type="match status" value="1"/>
</dbReference>
<gene>
    <name evidence="2" type="ORF">AV926_08345</name>
</gene>
<sequence length="315" mass="35194">MKIEKYISALLYRYQCVIIPGFGAFLTEIKSSYYSEEKQCFFPPQKSLSFNVNIKHNDGLLANHIATEEKITYDQAVEQINTEVKGWDLEISNIGRLEVANVGIFTTNEEGGLVFEPVSESNYLKTSFGLSTVIASTVERAPIIPLIETVEVPTVKRNKTYTFLKYAAVVTVLASTASVFVNKGYEAYLNDESYTVQKNVQAQVQNKIQQATFIIEPAATTISIPVKAEEIVEEVAPVDVKPYHIIACAFRSENTSKSEAEKLKKKGFENAIALPRTKYGVYPVSYGGYSTQGEAQKEMRTIHNTINIDAWILVQ</sequence>
<dbReference type="EMBL" id="LQNU01000053">
    <property type="protein sequence ID" value="KZE81287.1"/>
    <property type="molecule type" value="Genomic_DNA"/>
</dbReference>
<dbReference type="Pfam" id="PF18174">
    <property type="entry name" value="HU-CCDC81_bac_1"/>
    <property type="match status" value="1"/>
</dbReference>
<protein>
    <submittedName>
        <fullName evidence="2">Sporulation protein</fullName>
    </submittedName>
</protein>
<dbReference type="AlphaFoldDB" id="A0A163Z8W3"/>
<dbReference type="RefSeq" id="WP_038985654.1">
    <property type="nucleotide sequence ID" value="NZ_JWJO01000014.1"/>
</dbReference>
<dbReference type="Pfam" id="PF18175">
    <property type="entry name" value="HU-CCDC81_bac_2"/>
    <property type="match status" value="1"/>
</dbReference>
<evidence type="ECO:0000313" key="3">
    <source>
        <dbReference type="Proteomes" id="UP000076630"/>
    </source>
</evidence>
<feature type="domain" description="SPOR" evidence="1">
    <location>
        <begin position="237"/>
        <end position="315"/>
    </location>
</feature>
<dbReference type="InterPro" id="IPR041268">
    <property type="entry name" value="HU-CCDC81_bac_2"/>
</dbReference>
<name>A0A163Z8W3_9FLAO</name>
<organism evidence="2 3">
    <name type="scientific">Myroides marinus</name>
    <dbReference type="NCBI Taxonomy" id="703342"/>
    <lineage>
        <taxon>Bacteria</taxon>
        <taxon>Pseudomonadati</taxon>
        <taxon>Bacteroidota</taxon>
        <taxon>Flavobacteriia</taxon>
        <taxon>Flavobacteriales</taxon>
        <taxon>Flavobacteriaceae</taxon>
        <taxon>Myroides</taxon>
    </lineage>
</organism>
<proteinExistence type="predicted"/>
<keyword evidence="3" id="KW-1185">Reference proteome</keyword>
<dbReference type="Proteomes" id="UP000076630">
    <property type="component" value="Unassembled WGS sequence"/>
</dbReference>